<keyword evidence="1" id="KW-0812">Transmembrane</keyword>
<gene>
    <name evidence="2" type="ORF">N0F65_004382</name>
</gene>
<feature type="transmembrane region" description="Helical" evidence="1">
    <location>
        <begin position="153"/>
        <end position="171"/>
    </location>
</feature>
<feature type="transmembrane region" description="Helical" evidence="1">
    <location>
        <begin position="76"/>
        <end position="96"/>
    </location>
</feature>
<reference evidence="2" key="1">
    <citation type="submission" date="2022-11" db="EMBL/GenBank/DDBJ databases">
        <authorList>
            <person name="Morgan W.R."/>
            <person name="Tartar A."/>
        </authorList>
    </citation>
    <scope>NUCLEOTIDE SEQUENCE</scope>
    <source>
        <strain evidence="2">ARSEF 373</strain>
    </source>
</reference>
<sequence length="308" mass="33321">MSARSSPHLVAMDDSVAIRGRSHREVCREATLVVLDVLSHSILFGLVAVLANFVFAHSDDLAGTTPRSFPRFATALSFWCSTIIGVSLVLAQAASFRTLHFNSNPNETPSLPECAKRLIRLSWSKIVMCSALTTFATLTVVSLNPSAIINAKALLYIDFATATLLVVCIEVDKKRLFQTQTVEGLVTVKHTSKPYWHRVASALVRNPAVYLLCLAAHGVMYEDGQNVGGSVGYYPKTAIGAAELDAPVVLSRQVVTELVVDFLCCVVEISFGLPLRISQGLSAFVVGMFVYLSVVSIVLCALAYIAHM</sequence>
<evidence type="ECO:0000313" key="3">
    <source>
        <dbReference type="Proteomes" id="UP001146120"/>
    </source>
</evidence>
<keyword evidence="3" id="KW-1185">Reference proteome</keyword>
<name>A0AAV2ZNN5_9STRA</name>
<dbReference type="EMBL" id="DAKRPA010000005">
    <property type="protein sequence ID" value="DBA04745.1"/>
    <property type="molecule type" value="Genomic_DNA"/>
</dbReference>
<feature type="transmembrane region" description="Helical" evidence="1">
    <location>
        <begin position="126"/>
        <end position="147"/>
    </location>
</feature>
<protein>
    <submittedName>
        <fullName evidence="2">Uncharacterized protein</fullName>
    </submittedName>
</protein>
<reference evidence="2" key="2">
    <citation type="journal article" date="2023" name="Microbiol Resour">
        <title>Decontamination and Annotation of the Draft Genome Sequence of the Oomycete Lagenidium giganteum ARSEF 373.</title>
        <authorList>
            <person name="Morgan W.R."/>
            <person name="Tartar A."/>
        </authorList>
    </citation>
    <scope>NUCLEOTIDE SEQUENCE</scope>
    <source>
        <strain evidence="2">ARSEF 373</strain>
    </source>
</reference>
<accession>A0AAV2ZNN5</accession>
<proteinExistence type="predicted"/>
<keyword evidence="1" id="KW-1133">Transmembrane helix</keyword>
<feature type="transmembrane region" description="Helical" evidence="1">
    <location>
        <begin position="283"/>
        <end position="306"/>
    </location>
</feature>
<dbReference type="AlphaFoldDB" id="A0AAV2ZNN5"/>
<dbReference type="Proteomes" id="UP001146120">
    <property type="component" value="Unassembled WGS sequence"/>
</dbReference>
<evidence type="ECO:0000256" key="1">
    <source>
        <dbReference type="SAM" id="Phobius"/>
    </source>
</evidence>
<evidence type="ECO:0000313" key="2">
    <source>
        <dbReference type="EMBL" id="DBA04745.1"/>
    </source>
</evidence>
<comment type="caution">
    <text evidence="2">The sequence shown here is derived from an EMBL/GenBank/DDBJ whole genome shotgun (WGS) entry which is preliminary data.</text>
</comment>
<keyword evidence="1" id="KW-0472">Membrane</keyword>
<organism evidence="2 3">
    <name type="scientific">Lagenidium giganteum</name>
    <dbReference type="NCBI Taxonomy" id="4803"/>
    <lineage>
        <taxon>Eukaryota</taxon>
        <taxon>Sar</taxon>
        <taxon>Stramenopiles</taxon>
        <taxon>Oomycota</taxon>
        <taxon>Peronosporomycetes</taxon>
        <taxon>Pythiales</taxon>
        <taxon>Pythiaceae</taxon>
    </lineage>
</organism>
<feature type="transmembrane region" description="Helical" evidence="1">
    <location>
        <begin position="30"/>
        <end position="56"/>
    </location>
</feature>